<keyword evidence="4" id="KW-0677">Repeat</keyword>
<dbReference type="FunFam" id="3.10.250.10:FF:000016">
    <property type="entry name" value="Scavenger receptor cysteine-rich protein type 12"/>
    <property type="match status" value="2"/>
</dbReference>
<dbReference type="Gene3D" id="2.60.40.4100">
    <property type="entry name" value="Zona pellucida, ZP-C domain"/>
    <property type="match status" value="3"/>
</dbReference>
<dbReference type="SUPFAM" id="SSF56487">
    <property type="entry name" value="SRCR-like"/>
    <property type="match status" value="2"/>
</dbReference>
<dbReference type="Proteomes" id="UP001186944">
    <property type="component" value="Unassembled WGS sequence"/>
</dbReference>
<feature type="domain" description="ZP" evidence="12">
    <location>
        <begin position="103"/>
        <end position="350"/>
    </location>
</feature>
<dbReference type="PANTHER" id="PTHR14002">
    <property type="entry name" value="ENDOGLIN/TGF-BETA RECEPTOR TYPE III"/>
    <property type="match status" value="1"/>
</dbReference>
<keyword evidence="14" id="KW-1185">Reference proteome</keyword>
<evidence type="ECO:0000256" key="4">
    <source>
        <dbReference type="ARBA" id="ARBA00022737"/>
    </source>
</evidence>
<keyword evidence="3" id="KW-0732">Signal</keyword>
<keyword evidence="6" id="KW-0472">Membrane</keyword>
<dbReference type="Pfam" id="PF00100">
    <property type="entry name" value="Zona_pellucida"/>
    <property type="match status" value="3"/>
</dbReference>
<dbReference type="InterPro" id="IPR055356">
    <property type="entry name" value="ZP-N"/>
</dbReference>
<dbReference type="PROSITE" id="PS51034">
    <property type="entry name" value="ZP_2"/>
    <property type="match status" value="3"/>
</dbReference>
<feature type="domain" description="ZP" evidence="12">
    <location>
        <begin position="598"/>
        <end position="855"/>
    </location>
</feature>
<evidence type="ECO:0008006" key="15">
    <source>
        <dbReference type="Google" id="ProtNLM"/>
    </source>
</evidence>
<evidence type="ECO:0000256" key="1">
    <source>
        <dbReference type="ARBA" id="ARBA00004167"/>
    </source>
</evidence>
<sequence length="1423" mass="159326">MFNSWGEHDCSDNEAVGVSCFENTQTPRPTCTPPVQTGGSTCLRQPDLSEPHVRSVSNNIANGSVRLKGPAQYSGIGCVEFYYNGAWGSVCDDFWGINNAKVICRQLGYDPNQARSGIPAMYDYFRQNVSTQIVLDDIKCNGNEARIDQCPHSPYDVTNCAVDERLCISCLSLYRFPPTSGITRLNIKEVEVSCVFPRNLVASRGLHPIQHTMTKSAAGRYQINMFFYLNNQFIVPVTRYPLNLTVGEWLNVALILQAVRTDLKLIVSTCVATPSTNRFDPEIYPLFIDKCARDETLTLVPLTATMFGFSFQSFKFCCLDVADIVYIHCDAVVCLQSEKTNQCERSCTHRNSSQIGRRRRRDNDDPSSFKDVYHLRSPPLRIHKQEGLDYILASQESASPKVLKRRRQGNDSNIDSDLITASTSLIAMSSQPKNNPNTYSRKKTTIRTSTTKLQYGTNLKSPDLTATLVKKKVDGTAHATTTTVPTKNVKTSYVETPDGMTSGVKTSDIKTQNIKAQDAKTSGYIKGDVFTTSVQASKIKTTVKKSTPASTTEAKPNYVIRTTQTEGAMVEDISSLIVATSNVKTANIKTTAFHSTELKTTDSKVPHVKTANTTDGKTPSSSTTLSKTADMKDTAKATSLTDKTKGIRDESVLNFDKLIVDGKKIIQTNETHIVYYNTIRYNFTDTSNVITRVYVTEVSVSCVFPRDLDANNVVNPLPHTVPMEAPGQYDINLLFFLDNSFEVPVLSTPVNLTIAEWLNAALTLEAVRTDSKLVVPNCVATPSTNQYDAVNYPLFIDKCERDSTLTFLPLNSTSFGFRYQTFMFPYHEMVYIHCDAIVCLQSEKTEQCDRSCSRQNTTGAGRRKRDTDVDSNREYYHLRSPPLRLRRQEGFNYVITDLNVTGQTPVRLVNGTTERSGALQVFYNGTWRAVCDDCFDVPEAWTICRMLNFTPILARAGVPAEYNHYRNGISPIIVLDDVQCHGNETRIDQCPGNQFGIHNCTANEKLCVSCQQAPEATPEIPAPLLQCNNGTISASFNRTFDSALAERHLSLASGICPYVTKSTDVNFVTMNIPFDRCNTGIKTNESHIVYYNTIRYNYTNTDEVIIRVRIIEVLVSCVFPRDLEASNGVRPLPQTVTKETTGRYNIRLQFFLNNQFQNPVPNTPLNLTLGEWLNAALTLEAVRSDLKLVVMHCEATPTTNQHNVINYPLFIDKCERDNTLTLVPLNSTSFGFRYQTFMFPYHEMVYIHCDALVCLQSEKTEQCDRSCNRPSTASTGRRRRDTEDDSVMLHKIYHLTSPALRLRQIEGYNYIITDLNVTELGILRRGKQLNNTGDNEDIGTTIHTTLQGETSKLHSTLSTTTTHQASVQSSKSDIIDDEERFNYDEPFVAGLSGFSRSYSQTLATSFIYIFSSFVVVVKTLFDI</sequence>
<feature type="disulfide bond" evidence="9">
    <location>
        <begin position="980"/>
        <end position="990"/>
    </location>
</feature>
<evidence type="ECO:0000256" key="9">
    <source>
        <dbReference type="PROSITE-ProRule" id="PRU00196"/>
    </source>
</evidence>
<keyword evidence="7 9" id="KW-1015">Disulfide bond</keyword>
<proteinExistence type="predicted"/>
<dbReference type="Pfam" id="PF23344">
    <property type="entry name" value="ZP-N"/>
    <property type="match status" value="1"/>
</dbReference>
<dbReference type="InterPro" id="IPR036772">
    <property type="entry name" value="SRCR-like_dom_sf"/>
</dbReference>
<comment type="caution">
    <text evidence="9">Lacks conserved residue(s) required for the propagation of feature annotation.</text>
</comment>
<dbReference type="InterPro" id="IPR055355">
    <property type="entry name" value="ZP-C"/>
</dbReference>
<dbReference type="InterPro" id="IPR001190">
    <property type="entry name" value="SRCR"/>
</dbReference>
<dbReference type="InterPro" id="IPR001507">
    <property type="entry name" value="ZP_dom"/>
</dbReference>
<feature type="domain" description="SRCR" evidence="11">
    <location>
        <begin position="65"/>
        <end position="171"/>
    </location>
</feature>
<evidence type="ECO:0000256" key="5">
    <source>
        <dbReference type="ARBA" id="ARBA00022989"/>
    </source>
</evidence>
<dbReference type="InterPro" id="IPR042235">
    <property type="entry name" value="ZP-C_dom"/>
</dbReference>
<keyword evidence="8" id="KW-0325">Glycoprotein</keyword>
<comment type="subcellular location">
    <subcellularLocation>
        <location evidence="1">Membrane</location>
        <topology evidence="1">Single-pass membrane protein</topology>
    </subcellularLocation>
</comment>
<dbReference type="Gene3D" id="2.60.40.3210">
    <property type="entry name" value="Zona pellucida, ZP-N domain"/>
    <property type="match status" value="2"/>
</dbReference>
<dbReference type="PROSITE" id="PS50287">
    <property type="entry name" value="SRCR_2"/>
    <property type="match status" value="2"/>
</dbReference>
<protein>
    <recommendedName>
        <fullName evidence="15">Deleted in malignant brain tumors 1 protein</fullName>
    </recommendedName>
</protein>
<evidence type="ECO:0000256" key="10">
    <source>
        <dbReference type="SAM" id="MobiDB-lite"/>
    </source>
</evidence>
<evidence type="ECO:0000256" key="8">
    <source>
        <dbReference type="ARBA" id="ARBA00023180"/>
    </source>
</evidence>
<dbReference type="PANTHER" id="PTHR14002:SF54">
    <property type="entry name" value="ZONA PELLUCIDA SPERM-BINDING PROTEIN 2"/>
    <property type="match status" value="1"/>
</dbReference>
<keyword evidence="2" id="KW-0812">Transmembrane</keyword>
<dbReference type="PRINTS" id="PR00258">
    <property type="entry name" value="SPERACTRCPTR"/>
</dbReference>
<dbReference type="SMART" id="SM00202">
    <property type="entry name" value="SR"/>
    <property type="match status" value="2"/>
</dbReference>
<evidence type="ECO:0000259" key="11">
    <source>
        <dbReference type="PROSITE" id="PS50287"/>
    </source>
</evidence>
<dbReference type="GO" id="GO:0016020">
    <property type="term" value="C:membrane"/>
    <property type="evidence" value="ECO:0007669"/>
    <property type="project" value="UniProtKB-SubCell"/>
</dbReference>
<accession>A0AA88YLD9</accession>
<comment type="caution">
    <text evidence="13">The sequence shown here is derived from an EMBL/GenBank/DDBJ whole genome shotgun (WGS) entry which is preliminary data.</text>
</comment>
<dbReference type="SMART" id="SM00241">
    <property type="entry name" value="ZP"/>
    <property type="match status" value="2"/>
</dbReference>
<feature type="region of interest" description="Disordered" evidence="10">
    <location>
        <begin position="604"/>
        <end position="638"/>
    </location>
</feature>
<evidence type="ECO:0000313" key="13">
    <source>
        <dbReference type="EMBL" id="KAK3107649.1"/>
    </source>
</evidence>
<feature type="compositionally biased region" description="Basic and acidic residues" evidence="10">
    <location>
        <begin position="361"/>
        <end position="372"/>
    </location>
</feature>
<evidence type="ECO:0000259" key="12">
    <source>
        <dbReference type="PROSITE" id="PS51034"/>
    </source>
</evidence>
<dbReference type="Gene3D" id="3.10.250.10">
    <property type="entry name" value="SRCR-like domain"/>
    <property type="match status" value="2"/>
</dbReference>
<name>A0AA88YLD9_PINIB</name>
<reference evidence="13" key="1">
    <citation type="submission" date="2019-08" db="EMBL/GenBank/DDBJ databases">
        <title>The improved chromosome-level genome for the pearl oyster Pinctada fucata martensii using PacBio sequencing and Hi-C.</title>
        <authorList>
            <person name="Zheng Z."/>
        </authorList>
    </citation>
    <scope>NUCLEOTIDE SEQUENCE</scope>
    <source>
        <strain evidence="13">ZZ-2019</strain>
        <tissue evidence="13">Adductor muscle</tissue>
    </source>
</reference>
<evidence type="ECO:0000256" key="7">
    <source>
        <dbReference type="ARBA" id="ARBA00023157"/>
    </source>
</evidence>
<keyword evidence="5" id="KW-1133">Transmembrane helix</keyword>
<evidence type="ECO:0000256" key="2">
    <source>
        <dbReference type="ARBA" id="ARBA00022692"/>
    </source>
</evidence>
<feature type="domain" description="ZP" evidence="12">
    <location>
        <begin position="1026"/>
        <end position="1270"/>
    </location>
</feature>
<feature type="region of interest" description="Disordered" evidence="10">
    <location>
        <begin position="350"/>
        <end position="372"/>
    </location>
</feature>
<organism evidence="13 14">
    <name type="scientific">Pinctada imbricata</name>
    <name type="common">Atlantic pearl-oyster</name>
    <name type="synonym">Pinctada martensii</name>
    <dbReference type="NCBI Taxonomy" id="66713"/>
    <lineage>
        <taxon>Eukaryota</taxon>
        <taxon>Metazoa</taxon>
        <taxon>Spiralia</taxon>
        <taxon>Lophotrochozoa</taxon>
        <taxon>Mollusca</taxon>
        <taxon>Bivalvia</taxon>
        <taxon>Autobranchia</taxon>
        <taxon>Pteriomorphia</taxon>
        <taxon>Pterioida</taxon>
        <taxon>Pterioidea</taxon>
        <taxon>Pteriidae</taxon>
        <taxon>Pinctada</taxon>
    </lineage>
</organism>
<feature type="domain" description="SRCR" evidence="11">
    <location>
        <begin position="906"/>
        <end position="1011"/>
    </location>
</feature>
<gene>
    <name evidence="13" type="ORF">FSP39_019166</name>
</gene>
<evidence type="ECO:0000256" key="6">
    <source>
        <dbReference type="ARBA" id="ARBA00023136"/>
    </source>
</evidence>
<evidence type="ECO:0000313" key="14">
    <source>
        <dbReference type="Proteomes" id="UP001186944"/>
    </source>
</evidence>
<dbReference type="Pfam" id="PF00530">
    <property type="entry name" value="SRCR"/>
    <property type="match status" value="2"/>
</dbReference>
<evidence type="ECO:0000256" key="3">
    <source>
        <dbReference type="ARBA" id="ARBA00022729"/>
    </source>
</evidence>
<feature type="disulfide bond" evidence="9">
    <location>
        <begin position="140"/>
        <end position="150"/>
    </location>
</feature>
<dbReference type="EMBL" id="VSWD01000002">
    <property type="protein sequence ID" value="KAK3107649.1"/>
    <property type="molecule type" value="Genomic_DNA"/>
</dbReference>
<feature type="compositionally biased region" description="Low complexity" evidence="10">
    <location>
        <begin position="617"/>
        <end position="628"/>
    </location>
</feature>